<keyword evidence="3" id="KW-1185">Reference proteome</keyword>
<dbReference type="Gene3D" id="3.80.10.10">
    <property type="entry name" value="Ribonuclease Inhibitor"/>
    <property type="match status" value="1"/>
</dbReference>
<reference evidence="2 3" key="1">
    <citation type="submission" date="2017-07" db="EMBL/GenBank/DDBJ databases">
        <authorList>
            <person name="Talla V."/>
            <person name="Backstrom N."/>
        </authorList>
    </citation>
    <scope>NUCLEOTIDE SEQUENCE [LARGE SCALE GENOMIC DNA]</scope>
</reference>
<dbReference type="AlphaFoldDB" id="A0A5E4PWC8"/>
<evidence type="ECO:0000313" key="3">
    <source>
        <dbReference type="Proteomes" id="UP000324832"/>
    </source>
</evidence>
<dbReference type="PANTHER" id="PTHR46984">
    <property type="entry name" value="LEUCINE-RICH REPEAT-CONTAINING PROTEIN 71"/>
    <property type="match status" value="1"/>
</dbReference>
<evidence type="ECO:0008006" key="4">
    <source>
        <dbReference type="Google" id="ProtNLM"/>
    </source>
</evidence>
<dbReference type="PROSITE" id="PS51450">
    <property type="entry name" value="LRR"/>
    <property type="match status" value="1"/>
</dbReference>
<dbReference type="SMART" id="SM00368">
    <property type="entry name" value="LRR_RI"/>
    <property type="match status" value="3"/>
</dbReference>
<name>A0A5E4PWC8_9NEOP</name>
<dbReference type="Pfam" id="PF13516">
    <property type="entry name" value="LRR_6"/>
    <property type="match status" value="2"/>
</dbReference>
<feature type="compositionally biased region" description="Polar residues" evidence="1">
    <location>
        <begin position="88"/>
        <end position="101"/>
    </location>
</feature>
<dbReference type="SUPFAM" id="SSF52047">
    <property type="entry name" value="RNI-like"/>
    <property type="match status" value="1"/>
</dbReference>
<dbReference type="Proteomes" id="UP000324832">
    <property type="component" value="Unassembled WGS sequence"/>
</dbReference>
<organism evidence="2 3">
    <name type="scientific">Leptidea sinapis</name>
    <dbReference type="NCBI Taxonomy" id="189913"/>
    <lineage>
        <taxon>Eukaryota</taxon>
        <taxon>Metazoa</taxon>
        <taxon>Ecdysozoa</taxon>
        <taxon>Arthropoda</taxon>
        <taxon>Hexapoda</taxon>
        <taxon>Insecta</taxon>
        <taxon>Pterygota</taxon>
        <taxon>Neoptera</taxon>
        <taxon>Endopterygota</taxon>
        <taxon>Lepidoptera</taxon>
        <taxon>Glossata</taxon>
        <taxon>Ditrysia</taxon>
        <taxon>Papilionoidea</taxon>
        <taxon>Pieridae</taxon>
        <taxon>Dismorphiinae</taxon>
        <taxon>Leptidea</taxon>
    </lineage>
</organism>
<protein>
    <recommendedName>
        <fullName evidence="4">Leucine-rich repeat-containing protein 71</fullName>
    </recommendedName>
</protein>
<dbReference type="InterPro" id="IPR032675">
    <property type="entry name" value="LRR_dom_sf"/>
</dbReference>
<gene>
    <name evidence="2" type="ORF">LSINAPIS_LOCUS2414</name>
</gene>
<dbReference type="InterPro" id="IPR053040">
    <property type="entry name" value="LRR-containing_protein_71"/>
</dbReference>
<dbReference type="EMBL" id="FZQP02000482">
    <property type="protein sequence ID" value="VVC89238.1"/>
    <property type="molecule type" value="Genomic_DNA"/>
</dbReference>
<proteinExistence type="predicted"/>
<evidence type="ECO:0000313" key="2">
    <source>
        <dbReference type="EMBL" id="VVC89238.1"/>
    </source>
</evidence>
<accession>A0A5E4PWC8</accession>
<evidence type="ECO:0000256" key="1">
    <source>
        <dbReference type="SAM" id="MobiDB-lite"/>
    </source>
</evidence>
<dbReference type="InterPro" id="IPR001611">
    <property type="entry name" value="Leu-rich_rpt"/>
</dbReference>
<sequence>MRPSKSLRSVRSSRSSISMRLAPDAPRVTVEFEKLLPTACGKLNCPYTIVVQRNQQNDDFYRNLVGKEKRLSQKRIQSAKLPTERLQSENSTSPGSETSSAIKTSDAKDIVVINSIYDNFNALVEIQIKRLKNVPRIMLKVIGLLAIYYKNLTKLSIYQSKIDGYTIYEVRKIIESSLITNICLDGSWLPEGNYPILLDSKKITTLSLCRCGINDNISKIIASKLYKSENGELLTVLNLSSNDISDTGVKYLADSLRTNRCLKYLNLADNQITDEGAISLLNILKEFPLTDEEIISKRQRHIKFLRKEALYLQYMNESDNTSSKSAKKKLLGPAAFSVKVQNTKKGQLQDIKQIGVFHDPFQRENIVVRDGISYCTGNTSLCYINMAYNNVSFMTLKKLKSVLEYQNAKIKNVLETGLLKIVLEGNNLPLKCAEMSEISELLRKNLNRFSQKHVERKRSERVTLTL</sequence>
<dbReference type="PANTHER" id="PTHR46984:SF1">
    <property type="entry name" value="LEUCINE-RICH REPEAT-CONTAINING PROTEIN 71"/>
    <property type="match status" value="1"/>
</dbReference>
<feature type="region of interest" description="Disordered" evidence="1">
    <location>
        <begin position="75"/>
        <end position="101"/>
    </location>
</feature>